<dbReference type="EMBL" id="KV441493">
    <property type="protein sequence ID" value="OAG15629.1"/>
    <property type="molecule type" value="Genomic_DNA"/>
</dbReference>
<name>A0A177D9L5_ALTAL</name>
<dbReference type="InterPro" id="IPR010730">
    <property type="entry name" value="HET"/>
</dbReference>
<dbReference type="STRING" id="5599.A0A177D9L5"/>
<dbReference type="PANTHER" id="PTHR10622:SF11">
    <property type="entry name" value="HET-DOMAIN-CONTAINING PROTEIN"/>
    <property type="match status" value="1"/>
</dbReference>
<dbReference type="GeneID" id="29120659"/>
<dbReference type="AlphaFoldDB" id="A0A177D9L5"/>
<evidence type="ECO:0000313" key="2">
    <source>
        <dbReference type="EMBL" id="OAG15629.1"/>
    </source>
</evidence>
<dbReference type="Proteomes" id="UP000077248">
    <property type="component" value="Unassembled WGS sequence"/>
</dbReference>
<gene>
    <name evidence="2" type="ORF">CC77DRAFT_946196</name>
</gene>
<sequence>NMRLLKAKADGGFSLTTFPINPPRYAILSHTWEADDQEVKLNDIENRKGTHKTGYKKIEFCARQAQHDNIEYFWVDSCCIDQSSSAELSTAINSMYRWYQNSAKCYIYMADVSANSSSEWESCFLGSRWFTRGWTLQELIAPRSTEFFSEEGMYLGNKEQLEDLIQEATGISNQVLQGYPPAQTSIEERLSWIANRNTKFGEDIVYSVLGFFGIHMLPMYGERAVHAFRRLGQEIEKTITITQPRRSTYRNLKVPKADTLG</sequence>
<dbReference type="RefSeq" id="XP_018381050.1">
    <property type="nucleotide sequence ID" value="XM_018535065.1"/>
</dbReference>
<accession>A0A177D9L5</accession>
<keyword evidence="3" id="KW-1185">Reference proteome</keyword>
<proteinExistence type="predicted"/>
<dbReference type="PANTHER" id="PTHR10622">
    <property type="entry name" value="HET DOMAIN-CONTAINING PROTEIN"/>
    <property type="match status" value="1"/>
</dbReference>
<evidence type="ECO:0000259" key="1">
    <source>
        <dbReference type="Pfam" id="PF06985"/>
    </source>
</evidence>
<evidence type="ECO:0000313" key="3">
    <source>
        <dbReference type="Proteomes" id="UP000077248"/>
    </source>
</evidence>
<dbReference type="Pfam" id="PF06985">
    <property type="entry name" value="HET"/>
    <property type="match status" value="1"/>
</dbReference>
<feature type="domain" description="Heterokaryon incompatibility" evidence="1">
    <location>
        <begin position="25"/>
        <end position="116"/>
    </location>
</feature>
<reference evidence="2 3" key="1">
    <citation type="submission" date="2016-05" db="EMBL/GenBank/DDBJ databases">
        <title>Comparative analysis of secretome profiles of manganese(II)-oxidizing ascomycete fungi.</title>
        <authorList>
            <consortium name="DOE Joint Genome Institute"/>
            <person name="Zeiner C.A."/>
            <person name="Purvine S.O."/>
            <person name="Zink E.M."/>
            <person name="Wu S."/>
            <person name="Pasa-Tolic L."/>
            <person name="Chaput D.L."/>
            <person name="Haridas S."/>
            <person name="Grigoriev I.V."/>
            <person name="Santelli C.M."/>
            <person name="Hansel C.M."/>
        </authorList>
    </citation>
    <scope>NUCLEOTIDE SEQUENCE [LARGE SCALE GENOMIC DNA]</scope>
    <source>
        <strain evidence="2 3">SRC1lrK2f</strain>
    </source>
</reference>
<dbReference type="VEuPathDB" id="FungiDB:CC77DRAFT_946196"/>
<organism evidence="2 3">
    <name type="scientific">Alternaria alternata</name>
    <name type="common">Alternaria rot fungus</name>
    <name type="synonym">Torula alternata</name>
    <dbReference type="NCBI Taxonomy" id="5599"/>
    <lineage>
        <taxon>Eukaryota</taxon>
        <taxon>Fungi</taxon>
        <taxon>Dikarya</taxon>
        <taxon>Ascomycota</taxon>
        <taxon>Pezizomycotina</taxon>
        <taxon>Dothideomycetes</taxon>
        <taxon>Pleosporomycetidae</taxon>
        <taxon>Pleosporales</taxon>
        <taxon>Pleosporineae</taxon>
        <taxon>Pleosporaceae</taxon>
        <taxon>Alternaria</taxon>
        <taxon>Alternaria sect. Alternaria</taxon>
        <taxon>Alternaria alternata complex</taxon>
    </lineage>
</organism>
<dbReference type="OMA" id="TERILKW"/>
<dbReference type="KEGG" id="aalt:CC77DRAFT_946196"/>
<feature type="non-terminal residue" evidence="2">
    <location>
        <position position="1"/>
    </location>
</feature>
<protein>
    <recommendedName>
        <fullName evidence="1">Heterokaryon incompatibility domain-containing protein</fullName>
    </recommendedName>
</protein>